<proteinExistence type="predicted"/>
<reference evidence="1 2" key="1">
    <citation type="submission" date="2024-11" db="EMBL/GenBank/DDBJ databases">
        <title>A near-complete genome assembly of Cinchona calisaya.</title>
        <authorList>
            <person name="Lian D.C."/>
            <person name="Zhao X.W."/>
            <person name="Wei L."/>
        </authorList>
    </citation>
    <scope>NUCLEOTIDE SEQUENCE [LARGE SCALE GENOMIC DNA]</scope>
    <source>
        <tissue evidence="1">Nenye</tissue>
    </source>
</reference>
<accession>A0ABD3B3N7</accession>
<keyword evidence="2" id="KW-1185">Reference proteome</keyword>
<evidence type="ECO:0000313" key="1">
    <source>
        <dbReference type="EMBL" id="KAL3538059.1"/>
    </source>
</evidence>
<dbReference type="InterPro" id="IPR021109">
    <property type="entry name" value="Peptidase_aspartic_dom_sf"/>
</dbReference>
<evidence type="ECO:0000313" key="2">
    <source>
        <dbReference type="Proteomes" id="UP001630127"/>
    </source>
</evidence>
<dbReference type="PANTHER" id="PTHR33067:SF9">
    <property type="entry name" value="RNA-DIRECTED DNA POLYMERASE"/>
    <property type="match status" value="1"/>
</dbReference>
<dbReference type="PANTHER" id="PTHR33067">
    <property type="entry name" value="RNA-DIRECTED DNA POLYMERASE-RELATED"/>
    <property type="match status" value="1"/>
</dbReference>
<dbReference type="AlphaFoldDB" id="A0ABD3B3N7"/>
<name>A0ABD3B3N7_9GENT</name>
<comment type="caution">
    <text evidence="1">The sequence shown here is derived from an EMBL/GenBank/DDBJ whole genome shotgun (WGS) entry which is preliminary data.</text>
</comment>
<gene>
    <name evidence="1" type="ORF">ACH5RR_001425</name>
</gene>
<sequence length="99" mass="10958">MPKAIYGKLGITNAKPTNNTLQLADLSEIKPYSLLQNVLVQVKKLVFPIDTFVLDNGEDNKIPLILGRPFLSTAHALIDVNKGKLILRVDNDSVEIDVF</sequence>
<dbReference type="Gene3D" id="2.40.70.10">
    <property type="entry name" value="Acid Proteases"/>
    <property type="match status" value="1"/>
</dbReference>
<protein>
    <submittedName>
        <fullName evidence="1">Uncharacterized protein</fullName>
    </submittedName>
</protein>
<dbReference type="Proteomes" id="UP001630127">
    <property type="component" value="Unassembled WGS sequence"/>
</dbReference>
<dbReference type="EMBL" id="JBJUIK010000001">
    <property type="protein sequence ID" value="KAL3538059.1"/>
    <property type="molecule type" value="Genomic_DNA"/>
</dbReference>
<organism evidence="1 2">
    <name type="scientific">Cinchona calisaya</name>
    <dbReference type="NCBI Taxonomy" id="153742"/>
    <lineage>
        <taxon>Eukaryota</taxon>
        <taxon>Viridiplantae</taxon>
        <taxon>Streptophyta</taxon>
        <taxon>Embryophyta</taxon>
        <taxon>Tracheophyta</taxon>
        <taxon>Spermatophyta</taxon>
        <taxon>Magnoliopsida</taxon>
        <taxon>eudicotyledons</taxon>
        <taxon>Gunneridae</taxon>
        <taxon>Pentapetalae</taxon>
        <taxon>asterids</taxon>
        <taxon>lamiids</taxon>
        <taxon>Gentianales</taxon>
        <taxon>Rubiaceae</taxon>
        <taxon>Cinchonoideae</taxon>
        <taxon>Cinchoneae</taxon>
        <taxon>Cinchona</taxon>
    </lineage>
</organism>